<gene>
    <name evidence="6" type="ordered locus">AMIS_36090</name>
</gene>
<keyword evidence="5" id="KW-0472">Membrane</keyword>
<keyword evidence="3" id="KW-0443">Lipid metabolism</keyword>
<dbReference type="InterPro" id="IPR029058">
    <property type="entry name" value="AB_hydrolase_fold"/>
</dbReference>
<evidence type="ECO:0008006" key="8">
    <source>
        <dbReference type="Google" id="ProtNLM"/>
    </source>
</evidence>
<feature type="transmembrane region" description="Helical" evidence="5">
    <location>
        <begin position="12"/>
        <end position="30"/>
    </location>
</feature>
<dbReference type="AlphaFoldDB" id="I0H742"/>
<feature type="transmembrane region" description="Helical" evidence="5">
    <location>
        <begin position="161"/>
        <end position="185"/>
    </location>
</feature>
<dbReference type="GO" id="GO:0003847">
    <property type="term" value="F:1-alkyl-2-acetylglycerophosphocholine esterase activity"/>
    <property type="evidence" value="ECO:0007669"/>
    <property type="project" value="TreeGrafter"/>
</dbReference>
<dbReference type="PATRIC" id="fig|512565.3.peg.3603"/>
<dbReference type="Proteomes" id="UP000007882">
    <property type="component" value="Chromosome"/>
</dbReference>
<feature type="region of interest" description="Disordered" evidence="4">
    <location>
        <begin position="93"/>
        <end position="154"/>
    </location>
</feature>
<evidence type="ECO:0000256" key="5">
    <source>
        <dbReference type="SAM" id="Phobius"/>
    </source>
</evidence>
<dbReference type="PANTHER" id="PTHR10272:SF0">
    <property type="entry name" value="PLATELET-ACTIVATING FACTOR ACETYLHYDROLASE"/>
    <property type="match status" value="1"/>
</dbReference>
<evidence type="ECO:0000256" key="4">
    <source>
        <dbReference type="SAM" id="MobiDB-lite"/>
    </source>
</evidence>
<keyword evidence="2" id="KW-0442">Lipid degradation</keyword>
<feature type="transmembrane region" description="Helical" evidence="5">
    <location>
        <begin position="65"/>
        <end position="85"/>
    </location>
</feature>
<evidence type="ECO:0000256" key="1">
    <source>
        <dbReference type="ARBA" id="ARBA00022801"/>
    </source>
</evidence>
<feature type="compositionally biased region" description="Basic and acidic residues" evidence="4">
    <location>
        <begin position="103"/>
        <end position="154"/>
    </location>
</feature>
<evidence type="ECO:0000313" key="6">
    <source>
        <dbReference type="EMBL" id="BAL88829.1"/>
    </source>
</evidence>
<organism evidence="6 7">
    <name type="scientific">Actinoplanes missouriensis (strain ATCC 14538 / DSM 43046 / CBS 188.64 / JCM 3121 / NBRC 102363 / NCIMB 12654 / NRRL B-3342 / UNCC 431)</name>
    <dbReference type="NCBI Taxonomy" id="512565"/>
    <lineage>
        <taxon>Bacteria</taxon>
        <taxon>Bacillati</taxon>
        <taxon>Actinomycetota</taxon>
        <taxon>Actinomycetes</taxon>
        <taxon>Micromonosporales</taxon>
        <taxon>Micromonosporaceae</taxon>
        <taxon>Actinoplanes</taxon>
    </lineage>
</organism>
<protein>
    <recommendedName>
        <fullName evidence="8">Platelet-activating factor acetylhydrolase</fullName>
    </recommendedName>
</protein>
<dbReference type="STRING" id="512565.AMIS_36090"/>
<dbReference type="SUPFAM" id="SSF53474">
    <property type="entry name" value="alpha/beta-Hydrolases"/>
    <property type="match status" value="1"/>
</dbReference>
<keyword evidence="1" id="KW-0378">Hydrolase</keyword>
<feature type="transmembrane region" description="Helical" evidence="5">
    <location>
        <begin position="42"/>
        <end position="59"/>
    </location>
</feature>
<sequence length="542" mass="55971">MLWAVTSMIHGLHLTIPELAVIVGSIVLVLARWLPPAARGRAAVGASVVALAGAAGTLPEPRWQILMVLAADLLIGAATGAAWLLGRRRARRGAGHTGQRGDGSGEWRGDGPDGQRGDASGERRGDGSGEQRGDESGERRGDGSGERGAGRRDGGGVRARWWVALPGSLLCAALVLGGGVAAWALPIPAFPEPSGPSSVGTTVLQWTDQSREEPATRDDADRRTVVVQLWYPAQGAGADRAQYLGRTRREADVVAGAVAGYLGAPGFLLDGPTRARTHAVTGAAPAEGRFPVVVFSPGLGGVRTQNTAWAEDLASRGYVVAGVDHPYDSAAVVLDDGRTVKTRIAATGDRAEGERLRTAWTAVRAEDLRFVLTQLGRLDSGEIAGPFAGRLDTARAAATGHSIGGAAAMEAAADDPRFTAAINMDGGLNPGQGPLRQPVLALTHEVRDQADAEFVAKVDTVLGGGAATSYRLSVPGSAHLTFTDAPLYLPPVPALVGSLGGSGSVRMTEATTAAFLDATLSGRAVDLRARLAEYGTLSVHDH</sequence>
<name>I0H742_ACTM4</name>
<dbReference type="GO" id="GO:0016042">
    <property type="term" value="P:lipid catabolic process"/>
    <property type="evidence" value="ECO:0007669"/>
    <property type="project" value="UniProtKB-KW"/>
</dbReference>
<dbReference type="eggNOG" id="COG4188">
    <property type="taxonomic scope" value="Bacteria"/>
</dbReference>
<keyword evidence="5" id="KW-1133">Transmembrane helix</keyword>
<accession>I0H742</accession>
<reference evidence="6 7" key="1">
    <citation type="submission" date="2012-02" db="EMBL/GenBank/DDBJ databases">
        <title>Complete genome sequence of Actinoplanes missouriensis 431 (= NBRC 102363).</title>
        <authorList>
            <person name="Ohnishi Y."/>
            <person name="Ishikawa J."/>
            <person name="Sekine M."/>
            <person name="Hosoyama A."/>
            <person name="Harada T."/>
            <person name="Narita H."/>
            <person name="Hata T."/>
            <person name="Konno Y."/>
            <person name="Tutikane K."/>
            <person name="Fujita N."/>
            <person name="Horinouchi S."/>
            <person name="Hayakawa M."/>
        </authorList>
    </citation>
    <scope>NUCLEOTIDE SEQUENCE [LARGE SCALE GENOMIC DNA]</scope>
    <source>
        <strain evidence="7">ATCC 14538 / DSM 43046 / CBS 188.64 / JCM 3121 / NBRC 102363 / NCIMB 12654 / NRRL B-3342 / UNCC 431</strain>
    </source>
</reference>
<dbReference type="KEGG" id="ams:AMIS_36090"/>
<keyword evidence="7" id="KW-1185">Reference proteome</keyword>
<dbReference type="HOGENOM" id="CLU_026278_2_0_11"/>
<evidence type="ECO:0000256" key="2">
    <source>
        <dbReference type="ARBA" id="ARBA00022963"/>
    </source>
</evidence>
<evidence type="ECO:0000313" key="7">
    <source>
        <dbReference type="Proteomes" id="UP000007882"/>
    </source>
</evidence>
<keyword evidence="5" id="KW-0812">Transmembrane</keyword>
<dbReference type="PANTHER" id="PTHR10272">
    <property type="entry name" value="PLATELET-ACTIVATING FACTOR ACETYLHYDROLASE"/>
    <property type="match status" value="1"/>
</dbReference>
<dbReference type="Pfam" id="PF03403">
    <property type="entry name" value="PAF-AH_p_II"/>
    <property type="match status" value="1"/>
</dbReference>
<proteinExistence type="predicted"/>
<dbReference type="EMBL" id="AP012319">
    <property type="protein sequence ID" value="BAL88829.1"/>
    <property type="molecule type" value="Genomic_DNA"/>
</dbReference>
<dbReference type="Gene3D" id="3.40.50.1820">
    <property type="entry name" value="alpha/beta hydrolase"/>
    <property type="match status" value="1"/>
</dbReference>
<evidence type="ECO:0000256" key="3">
    <source>
        <dbReference type="ARBA" id="ARBA00023098"/>
    </source>
</evidence>